<reference evidence="7 8" key="1">
    <citation type="submission" date="2024-02" db="EMBL/GenBank/DDBJ databases">
        <title>A draft genome for the cacao thread blight pathogen Marasmius crinis-equi.</title>
        <authorList>
            <person name="Cohen S.P."/>
            <person name="Baruah I.K."/>
            <person name="Amoako-Attah I."/>
            <person name="Bukari Y."/>
            <person name="Meinhardt L.W."/>
            <person name="Bailey B.A."/>
        </authorList>
    </citation>
    <scope>NUCLEOTIDE SEQUENCE [LARGE SCALE GENOMIC DNA]</scope>
    <source>
        <strain evidence="7 8">GH-76</strain>
    </source>
</reference>
<dbReference type="PANTHER" id="PTHR45649">
    <property type="entry name" value="AMINO-ACID PERMEASE BAT1"/>
    <property type="match status" value="1"/>
</dbReference>
<evidence type="ECO:0000256" key="2">
    <source>
        <dbReference type="ARBA" id="ARBA00022448"/>
    </source>
</evidence>
<dbReference type="Proteomes" id="UP001465976">
    <property type="component" value="Unassembled WGS sequence"/>
</dbReference>
<keyword evidence="3 6" id="KW-0812">Transmembrane</keyword>
<keyword evidence="2" id="KW-0813">Transport</keyword>
<evidence type="ECO:0000256" key="3">
    <source>
        <dbReference type="ARBA" id="ARBA00022692"/>
    </source>
</evidence>
<keyword evidence="5 6" id="KW-0472">Membrane</keyword>
<evidence type="ECO:0000256" key="6">
    <source>
        <dbReference type="SAM" id="Phobius"/>
    </source>
</evidence>
<comment type="caution">
    <text evidence="7">The sequence shown here is derived from an EMBL/GenBank/DDBJ whole genome shotgun (WGS) entry which is preliminary data.</text>
</comment>
<evidence type="ECO:0000313" key="7">
    <source>
        <dbReference type="EMBL" id="KAL0577548.1"/>
    </source>
</evidence>
<feature type="transmembrane region" description="Helical" evidence="6">
    <location>
        <begin position="362"/>
        <end position="386"/>
    </location>
</feature>
<proteinExistence type="predicted"/>
<evidence type="ECO:0000256" key="1">
    <source>
        <dbReference type="ARBA" id="ARBA00004141"/>
    </source>
</evidence>
<keyword evidence="8" id="KW-1185">Reference proteome</keyword>
<keyword evidence="4 6" id="KW-1133">Transmembrane helix</keyword>
<gene>
    <name evidence="7" type="ORF">V5O48_004446</name>
</gene>
<feature type="transmembrane region" description="Helical" evidence="6">
    <location>
        <begin position="40"/>
        <end position="64"/>
    </location>
</feature>
<feature type="transmembrane region" description="Helical" evidence="6">
    <location>
        <begin position="329"/>
        <end position="350"/>
    </location>
</feature>
<evidence type="ECO:0008006" key="9">
    <source>
        <dbReference type="Google" id="ProtNLM"/>
    </source>
</evidence>
<dbReference type="Pfam" id="PF13520">
    <property type="entry name" value="AA_permease_2"/>
    <property type="match status" value="2"/>
</dbReference>
<accession>A0ABR3FQT3</accession>
<protein>
    <recommendedName>
        <fullName evidence="9">Amino acid transporter</fullName>
    </recommendedName>
</protein>
<feature type="transmembrane region" description="Helical" evidence="6">
    <location>
        <begin position="174"/>
        <end position="193"/>
    </location>
</feature>
<feature type="transmembrane region" description="Helical" evidence="6">
    <location>
        <begin position="70"/>
        <end position="88"/>
    </location>
</feature>
<comment type="subcellular location">
    <subcellularLocation>
        <location evidence="1">Membrane</location>
        <topology evidence="1">Multi-pass membrane protein</topology>
    </subcellularLocation>
</comment>
<dbReference type="EMBL" id="JBAHYK010000150">
    <property type="protein sequence ID" value="KAL0577548.1"/>
    <property type="molecule type" value="Genomic_DNA"/>
</dbReference>
<evidence type="ECO:0000313" key="8">
    <source>
        <dbReference type="Proteomes" id="UP001465976"/>
    </source>
</evidence>
<dbReference type="PIRSF" id="PIRSF006060">
    <property type="entry name" value="AA_transporter"/>
    <property type="match status" value="1"/>
</dbReference>
<feature type="transmembrane region" description="Helical" evidence="6">
    <location>
        <begin position="305"/>
        <end position="323"/>
    </location>
</feature>
<name>A0ABR3FQT3_9AGAR</name>
<organism evidence="7 8">
    <name type="scientific">Marasmius crinis-equi</name>
    <dbReference type="NCBI Taxonomy" id="585013"/>
    <lineage>
        <taxon>Eukaryota</taxon>
        <taxon>Fungi</taxon>
        <taxon>Dikarya</taxon>
        <taxon>Basidiomycota</taxon>
        <taxon>Agaricomycotina</taxon>
        <taxon>Agaricomycetes</taxon>
        <taxon>Agaricomycetidae</taxon>
        <taxon>Agaricales</taxon>
        <taxon>Marasmiineae</taxon>
        <taxon>Marasmiaceae</taxon>
        <taxon>Marasmius</taxon>
    </lineage>
</organism>
<dbReference type="PROSITE" id="PS00218">
    <property type="entry name" value="AMINO_ACID_PERMEASE_1"/>
    <property type="match status" value="1"/>
</dbReference>
<dbReference type="InterPro" id="IPR002293">
    <property type="entry name" value="AA/rel_permease1"/>
</dbReference>
<sequence>MMKESKNEASTSQADADEDLLAALGYKQELRRYFSPLQTFMLAFSLVGIVSSFSTVLIFSIPYGGPVTMIWGWTAAAGFLLMIALALAELASAAPTSGGLYYWTFSFSSDKYRCFLAWIVGYANTISNVASVASIEWGCAVQIMAAASIGSEGFEASNAQLFGVPKFIATLQPYFTALNVVLCFVVIVLLPALTTQDLRNTADFAFGHFENSINVALCFTMGNDVGAIVDSPIGQPLATILLRSFGQKGALAAWSFIVLAQFAIGTGQLTACSRQIFAFTRDGALPFSAWVYRVDERTRAPIRSVWFSAFLTMLLGLITFAGANAINAVFALVITGQYTAYAIPVAARWMGGKDFKPGPVNFGAWSLPITVVAVTWMVFMSIIAMFPANPNPAVDSMNYTVVVQVGVLVLATLYYFFPKYGGRYWFKGPISNIEHTTSTPEKAVVPEDPPVDKY</sequence>
<dbReference type="InterPro" id="IPR004840">
    <property type="entry name" value="Amino_acid_permease_CS"/>
</dbReference>
<feature type="transmembrane region" description="Helical" evidence="6">
    <location>
        <begin position="398"/>
        <end position="417"/>
    </location>
</feature>
<evidence type="ECO:0000256" key="5">
    <source>
        <dbReference type="ARBA" id="ARBA00023136"/>
    </source>
</evidence>
<evidence type="ECO:0000256" key="4">
    <source>
        <dbReference type="ARBA" id="ARBA00022989"/>
    </source>
</evidence>
<dbReference type="Gene3D" id="1.20.1740.10">
    <property type="entry name" value="Amino acid/polyamine transporter I"/>
    <property type="match status" value="1"/>
</dbReference>
<dbReference type="PANTHER" id="PTHR45649:SF6">
    <property type="entry name" value="GABA-SPECIFIC PERMEASE"/>
    <property type="match status" value="1"/>
</dbReference>